<feature type="region of interest" description="Disordered" evidence="1">
    <location>
        <begin position="369"/>
        <end position="407"/>
    </location>
</feature>
<evidence type="ECO:0000256" key="1">
    <source>
        <dbReference type="SAM" id="MobiDB-lite"/>
    </source>
</evidence>
<dbReference type="InterPro" id="IPR013103">
    <property type="entry name" value="RVT_2"/>
</dbReference>
<sequence length="805" mass="90766">MFSVDRIEVRGPIHRVVVQLDNVFQANDCDAFDSDVDEAPTAQTMFMANLSSADPVYDEAEPSYDLDILSKAHNHDHYQDAVCKHHEEHAMHENVQLNHVVDSHVDYTSDSNMISYDQYSQYLIKMKSKALKEQTTASRPIKALTVYPPNTPATLVPMRITPTGLTEGERGFEQTKECYLTEVIPFFKTLKENFKGIQKALTKEIKEIKDVFEELEAEVAQSVVDRKHDEIEKKNLLIANDNLIPEYLSKEVFSVATNSELNVARFTKMHVANTTVEARCLELKTSFLLYALDSQITQLTAKVTALQAQNDLFRAKNDKIKQHYKELYDSIKITRAKHIEQVTALTTKNVNLKAQILNMVNSVRVNRCTDASGSQPRSNTKKNRISPANGVNKMQVEEQPRKNKSHLRTTNLVNSSSRPKHTIINSNSDYVCQTCNKCLISANHDMCVVDYLQSVVAPPLFIIIVMLCAKLSKFGNLSKLGRYGNPQVIQIVLWYLDSGCSKHMTEDRSRLINFIKKFIGTVRFRNDHFGAIMGYGDYVIGDSVISRFIGTVRFRNDHFGAIMGYGDYVIGDSVISRVEAMAAACYTQNRSLIHTRHSKTPYELVHNKKPDLTFFRESPNRIEVFLKDWSYVCVAGTPSSTTIDQDAPSLSISPSSSELQSHSLHQGVAAESTFMEDNPVAPVDNNPFINVFALEPSSAASSSGDARLVAKGYRQQEGIDFEESFVPVARIEAIRIFIANATSKNKTIYQRDVKTSFLNGELKEEVYVSQPEGFVDPDHPTHVYSLKKAFYGLNQAPRAWYNTLL</sequence>
<dbReference type="Pfam" id="PF22936">
    <property type="entry name" value="Pol_BBD"/>
    <property type="match status" value="1"/>
</dbReference>
<dbReference type="Pfam" id="PF07727">
    <property type="entry name" value="RVT_2"/>
    <property type="match status" value="1"/>
</dbReference>
<organism evidence="4">
    <name type="scientific">Tanacetum cinerariifolium</name>
    <name type="common">Dalmatian daisy</name>
    <name type="synonym">Chrysanthemum cinerariifolium</name>
    <dbReference type="NCBI Taxonomy" id="118510"/>
    <lineage>
        <taxon>Eukaryota</taxon>
        <taxon>Viridiplantae</taxon>
        <taxon>Streptophyta</taxon>
        <taxon>Embryophyta</taxon>
        <taxon>Tracheophyta</taxon>
        <taxon>Spermatophyta</taxon>
        <taxon>Magnoliopsida</taxon>
        <taxon>eudicotyledons</taxon>
        <taxon>Gunneridae</taxon>
        <taxon>Pentapetalae</taxon>
        <taxon>asterids</taxon>
        <taxon>campanulids</taxon>
        <taxon>Asterales</taxon>
        <taxon>Asteraceae</taxon>
        <taxon>Asteroideae</taxon>
        <taxon>Anthemideae</taxon>
        <taxon>Anthemidinae</taxon>
        <taxon>Tanacetum</taxon>
    </lineage>
</organism>
<feature type="domain" description="Reverse transcriptase Ty1/copia-type" evidence="2">
    <location>
        <begin position="703"/>
        <end position="804"/>
    </location>
</feature>
<dbReference type="AlphaFoldDB" id="A0A6L2L2G6"/>
<dbReference type="InterPro" id="IPR054722">
    <property type="entry name" value="PolX-like_BBD"/>
</dbReference>
<evidence type="ECO:0000259" key="2">
    <source>
        <dbReference type="Pfam" id="PF07727"/>
    </source>
</evidence>
<accession>A0A6L2L2G6</accession>
<evidence type="ECO:0000259" key="3">
    <source>
        <dbReference type="Pfam" id="PF22936"/>
    </source>
</evidence>
<gene>
    <name evidence="4" type="ORF">Tci_028069</name>
</gene>
<dbReference type="EMBL" id="BKCJ010003605">
    <property type="protein sequence ID" value="GEU56091.1"/>
    <property type="molecule type" value="Genomic_DNA"/>
</dbReference>
<protein>
    <submittedName>
        <fullName evidence="4">Copia protein</fullName>
    </submittedName>
</protein>
<evidence type="ECO:0000313" key="4">
    <source>
        <dbReference type="EMBL" id="GEU56091.1"/>
    </source>
</evidence>
<reference evidence="4" key="1">
    <citation type="journal article" date="2019" name="Sci. Rep.">
        <title>Draft genome of Tanacetum cinerariifolium, the natural source of mosquito coil.</title>
        <authorList>
            <person name="Yamashiro T."/>
            <person name="Shiraishi A."/>
            <person name="Satake H."/>
            <person name="Nakayama K."/>
        </authorList>
    </citation>
    <scope>NUCLEOTIDE SEQUENCE</scope>
</reference>
<feature type="compositionally biased region" description="Polar residues" evidence="1">
    <location>
        <begin position="369"/>
        <end position="378"/>
    </location>
</feature>
<comment type="caution">
    <text evidence="4">The sequence shown here is derived from an EMBL/GenBank/DDBJ whole genome shotgun (WGS) entry which is preliminary data.</text>
</comment>
<proteinExistence type="predicted"/>
<name>A0A6L2L2G6_TANCI</name>
<feature type="domain" description="Retrovirus-related Pol polyprotein from transposon TNT 1-94-like beta-barrel" evidence="3">
    <location>
        <begin position="494"/>
        <end position="540"/>
    </location>
</feature>